<dbReference type="AlphaFoldDB" id="A0A078KWT4"/>
<protein>
    <submittedName>
        <fullName evidence="1">Rhamnan synthesis protein F</fullName>
    </submittedName>
</protein>
<dbReference type="Pfam" id="PF05045">
    <property type="entry name" value="RgpF"/>
    <property type="match status" value="1"/>
</dbReference>
<accession>A0A078KWT4</accession>
<dbReference type="OrthoDB" id="9816424at2"/>
<organism evidence="1 2">
    <name type="scientific">Legionella massiliensis</name>
    <dbReference type="NCBI Taxonomy" id="1034943"/>
    <lineage>
        <taxon>Bacteria</taxon>
        <taxon>Pseudomonadati</taxon>
        <taxon>Pseudomonadota</taxon>
        <taxon>Gammaproteobacteria</taxon>
        <taxon>Legionellales</taxon>
        <taxon>Legionellaceae</taxon>
        <taxon>Legionella</taxon>
    </lineage>
</organism>
<proteinExistence type="predicted"/>
<gene>
    <name evidence="1" type="ORF">BN59_00496</name>
</gene>
<dbReference type="InterPro" id="IPR007739">
    <property type="entry name" value="RgpF"/>
</dbReference>
<dbReference type="EMBL" id="CCSB01000001">
    <property type="protein sequence ID" value="CDZ76229.1"/>
    <property type="molecule type" value="Genomic_DNA"/>
</dbReference>
<dbReference type="eggNOG" id="COG3754">
    <property type="taxonomic scope" value="Bacteria"/>
</dbReference>
<keyword evidence="2" id="KW-1185">Reference proteome</keyword>
<sequence length="606" mass="71355">MRRIAFYLFYDQDGIVDDYIIYKLQKLREHVETIFVVSNSSLDKINREKIEGVCDIFYERENVGFDVWGYKEAMEHFGLDKTKAYDELILMNYTFFGPIFPFQELFSAMEKEPCDFWGISAHKEISPNPFNGEESLPFHIQSHFIAVRKQMFESQCFQNYWADMPKIESYYDSILKHESVFTKYFSDKGYTFKVYIDPQDYSSDYPLLKDIEQATQNRCPILKKRALFHDPIFLEQHAIFPRNVMEYIQKHCDYDINFIWKNLVRTVEPRTLYTNLDMLEVLPDSLNQPMPDKVPRIAVIAHMYYSDMIAELMSYMSNIPYNYDLYITTDSERKKQEMLPQVSKFNLSYFEIRVTKTNRGRDMAPMFVACQDVLLSEKYDYICRLHSKKSPQDGFQVGSHFKKHMYENLLYSKNYISNVLSLFETQPLLGVVMPPVIHIGYGTLGHSWSINKENVRSYCKKIGIKTMLDKSTPLAPYGGMYWFRPSALKKLASYPWKWNDFEVENGQVDGTLAHALERIIVYAAMDEGYYARTVMNVTAAALNYTKLEYKLQKLSSMIPYGQVRSQIDWLHFVHANFGSWNTIRGSLKRLLVVVFYGVKRRLKWAS</sequence>
<name>A0A078KWT4_9GAMM</name>
<dbReference type="Proteomes" id="UP000044071">
    <property type="component" value="Unassembled WGS sequence"/>
</dbReference>
<evidence type="ECO:0000313" key="2">
    <source>
        <dbReference type="Proteomes" id="UP000044071"/>
    </source>
</evidence>
<dbReference type="STRING" id="1034943.BN59_00496"/>
<evidence type="ECO:0000313" key="1">
    <source>
        <dbReference type="EMBL" id="CDZ76229.1"/>
    </source>
</evidence>
<reference evidence="1 2" key="1">
    <citation type="submission" date="2014-06" db="EMBL/GenBank/DDBJ databases">
        <authorList>
            <person name="Urmite Genomes Urmite Genomes"/>
        </authorList>
    </citation>
    <scope>NUCLEOTIDE SEQUENCE [LARGE SCALE GENOMIC DNA]</scope>
</reference>
<dbReference type="RefSeq" id="WP_043872810.1">
    <property type="nucleotide sequence ID" value="NZ_CCVW01000001.1"/>
</dbReference>